<dbReference type="AlphaFoldDB" id="A0A7L6N4R2"/>
<evidence type="ECO:0000313" key="2">
    <source>
        <dbReference type="Proteomes" id="UP000512167"/>
    </source>
</evidence>
<sequence>MRFEDKLHELTYNISDKRVFSQEVISMMKIAYEKHKVSIRKIVGFFYRMNTMNDNQVLDKLNDMIRQQYDIKFHNVGKENDDESVYQRYYQCDHVTEWLKLKHLLIAHFHSIKKSISHLSNRYMAIQLGYIKQDETNKDILKEKRETIIVEQRFNYGQKGSYHQIRANWDRIIDLYQTYNDNAKGSIRFRKSIKYRIISLLRNIKQFGNNLKKLLNKQKNKYLKGLILHKEGEAFNEDKQVLFRWLKSFHFLEVIHDKLTTDYIIPKFTGKNLLLKVKDEDVYRVLTYLDGTKTRLVGYGYNTTIKPIF</sequence>
<proteinExistence type="predicted"/>
<keyword evidence="2" id="KW-1185">Reference proteome</keyword>
<dbReference type="RefSeq" id="WP_312031394.1">
    <property type="nucleotide sequence ID" value="NZ_CP051151.1"/>
</dbReference>
<accession>A0A7L6N4R2</accession>
<reference evidence="1 2" key="1">
    <citation type="submission" date="2020-04" db="EMBL/GenBank/DDBJ databases">
        <authorList>
            <person name="Zheng R.K."/>
            <person name="Sun C.M."/>
        </authorList>
    </citation>
    <scope>NUCLEOTIDE SEQUENCE [LARGE SCALE GENOMIC DNA]</scope>
    <source>
        <strain evidence="2">zrk29</strain>
    </source>
</reference>
<dbReference type="EMBL" id="CP051151">
    <property type="protein sequence ID" value="QLY40551.1"/>
    <property type="molecule type" value="Genomic_DNA"/>
</dbReference>
<dbReference type="KEGG" id="tbk:HF295_06695"/>
<gene>
    <name evidence="1" type="ORF">HF295_06695</name>
</gene>
<evidence type="ECO:0000313" key="1">
    <source>
        <dbReference type="EMBL" id="QLY40551.1"/>
    </source>
</evidence>
<dbReference type="Proteomes" id="UP000512167">
    <property type="component" value="Chromosome"/>
</dbReference>
<protein>
    <submittedName>
        <fullName evidence="1">Uncharacterized protein</fullName>
    </submittedName>
</protein>
<organism evidence="1 2">
    <name type="scientific">Hujiaoplasma nucleasis</name>
    <dbReference type="NCBI Taxonomy" id="2725268"/>
    <lineage>
        <taxon>Bacteria</taxon>
        <taxon>Bacillati</taxon>
        <taxon>Mycoplasmatota</taxon>
        <taxon>Mollicutes</taxon>
        <taxon>Candidatus Izemoplasmatales</taxon>
        <taxon>Hujiaoplasmataceae</taxon>
        <taxon>Hujiaoplasma</taxon>
    </lineage>
</organism>
<name>A0A7L6N4R2_9MOLU</name>